<dbReference type="InterPro" id="IPR011856">
    <property type="entry name" value="tRNA_endonuc-like_dom_sf"/>
</dbReference>
<keyword evidence="2" id="KW-1185">Reference proteome</keyword>
<dbReference type="InterPro" id="IPR011335">
    <property type="entry name" value="Restrct_endonuc-II-like"/>
</dbReference>
<dbReference type="AlphaFoldDB" id="M2ZMW8"/>
<accession>M2ZMW8</accession>
<evidence type="ECO:0000313" key="1">
    <source>
        <dbReference type="EMBL" id="EME68622.1"/>
    </source>
</evidence>
<dbReference type="Gene3D" id="3.40.1350.10">
    <property type="match status" value="1"/>
</dbReference>
<organism evidence="1 2">
    <name type="scientific">Paramagnetospirillum caucaseum</name>
    <dbReference type="NCBI Taxonomy" id="1244869"/>
    <lineage>
        <taxon>Bacteria</taxon>
        <taxon>Pseudomonadati</taxon>
        <taxon>Pseudomonadota</taxon>
        <taxon>Alphaproteobacteria</taxon>
        <taxon>Rhodospirillales</taxon>
        <taxon>Magnetospirillaceae</taxon>
        <taxon>Paramagnetospirillum</taxon>
    </lineage>
</organism>
<dbReference type="EMBL" id="AONQ01000058">
    <property type="protein sequence ID" value="EME68622.1"/>
    <property type="molecule type" value="Genomic_DNA"/>
</dbReference>
<dbReference type="GO" id="GO:0004519">
    <property type="term" value="F:endonuclease activity"/>
    <property type="evidence" value="ECO:0007669"/>
    <property type="project" value="UniProtKB-KW"/>
</dbReference>
<gene>
    <name evidence="1" type="ORF">H261_17523</name>
</gene>
<sequence length="60" mass="7014">MLSMEGERVRRVISRAMVGTKGRFPSVKSGRIIHWESQLERDFVRCLEFDADVISFREQA</sequence>
<name>M2ZMW8_9PROT</name>
<keyword evidence="1" id="KW-0255">Endonuclease</keyword>
<dbReference type="GO" id="GO:0003676">
    <property type="term" value="F:nucleic acid binding"/>
    <property type="evidence" value="ECO:0007669"/>
    <property type="project" value="InterPro"/>
</dbReference>
<evidence type="ECO:0000313" key="2">
    <source>
        <dbReference type="Proteomes" id="UP000011744"/>
    </source>
</evidence>
<reference evidence="1 2" key="1">
    <citation type="journal article" date="2014" name="Genome Announc.">
        <title>Draft Genome Sequence of Magnetospirillum sp. Strain SO-1, a Freshwater Magnetotactic Bacterium Isolated from the Ol'khovka River, Russia.</title>
        <authorList>
            <person name="Grouzdev D.S."/>
            <person name="Dziuba M.V."/>
            <person name="Sukhacheva M.S."/>
            <person name="Mardanov A.V."/>
            <person name="Beletskiy A.V."/>
            <person name="Kuznetsov B.B."/>
            <person name="Skryabin K.G."/>
        </authorList>
    </citation>
    <scope>NUCLEOTIDE SEQUENCE [LARGE SCALE GENOMIC DNA]</scope>
    <source>
        <strain evidence="1 2">SO-1</strain>
    </source>
</reference>
<keyword evidence="1" id="KW-0378">Hydrolase</keyword>
<proteinExistence type="predicted"/>
<dbReference type="RefSeq" id="WP_008620077.1">
    <property type="nucleotide sequence ID" value="NZ_AONQ01000058.1"/>
</dbReference>
<comment type="caution">
    <text evidence="1">The sequence shown here is derived from an EMBL/GenBank/DDBJ whole genome shotgun (WGS) entry which is preliminary data.</text>
</comment>
<dbReference type="Proteomes" id="UP000011744">
    <property type="component" value="Unassembled WGS sequence"/>
</dbReference>
<dbReference type="SUPFAM" id="SSF52980">
    <property type="entry name" value="Restriction endonuclease-like"/>
    <property type="match status" value="1"/>
</dbReference>
<protein>
    <submittedName>
        <fullName evidence="1">TnsA endonuclease</fullName>
    </submittedName>
</protein>
<dbReference type="eggNOG" id="ENOG5030KJT">
    <property type="taxonomic scope" value="Bacteria"/>
</dbReference>
<dbReference type="PATRIC" id="fig|1244869.3.peg.3513"/>
<dbReference type="OrthoDB" id="7594731at2"/>
<keyword evidence="1" id="KW-0540">Nuclease</keyword>